<feature type="coiled-coil region" evidence="1">
    <location>
        <begin position="188"/>
        <end position="246"/>
    </location>
</feature>
<dbReference type="EMBL" id="JACRUN010000008">
    <property type="protein sequence ID" value="MBC5835808.1"/>
    <property type="molecule type" value="Genomic_DNA"/>
</dbReference>
<sequence>MDIQEWFDKNGTYQEGLMIYASLPFKSNLFLKSIQRENISNLLKLKYELKKALNNKSAVIIKQSEKITTEEVKTRVIEPILQDFKNKDATTSLDKENMAMYPMELHETYRNRISDFYEACELKFKLNMLHPDAEEEAFDLIFKLEILWEKIDRAWFVLNHWKDYNRIMPMKETEDFTKLNGIQLVKRRDQLQTSISKRNKTLDKLSQEVEASPEDRTKLNLYNRKKEQLQQLLIDLETIRNLLKNE</sequence>
<evidence type="ECO:0000256" key="1">
    <source>
        <dbReference type="SAM" id="Coils"/>
    </source>
</evidence>
<dbReference type="Proteomes" id="UP000605990">
    <property type="component" value="Unassembled WGS sequence"/>
</dbReference>
<gene>
    <name evidence="2" type="ORF">H8R27_13005</name>
</gene>
<reference evidence="2 3" key="1">
    <citation type="submission" date="2020-08" db="EMBL/GenBank/DDBJ databases">
        <title>Description of novel Flavobacterium F-408 isolate.</title>
        <authorList>
            <person name="Saticioglu I.B."/>
            <person name="Duman M."/>
            <person name="Altun S."/>
        </authorList>
    </citation>
    <scope>NUCLEOTIDE SEQUENCE [LARGE SCALE GENOMIC DNA]</scope>
    <source>
        <strain evidence="2 3">F-408</strain>
    </source>
</reference>
<organism evidence="2 3">
    <name type="scientific">Flavobacterium bernardetii</name>
    <dbReference type="NCBI Taxonomy" id="2813823"/>
    <lineage>
        <taxon>Bacteria</taxon>
        <taxon>Pseudomonadati</taxon>
        <taxon>Bacteroidota</taxon>
        <taxon>Flavobacteriia</taxon>
        <taxon>Flavobacteriales</taxon>
        <taxon>Flavobacteriaceae</taxon>
        <taxon>Flavobacterium</taxon>
    </lineage>
</organism>
<dbReference type="RefSeq" id="WP_166125555.1">
    <property type="nucleotide sequence ID" value="NZ_JAANOQ010000002.1"/>
</dbReference>
<keyword evidence="1" id="KW-0175">Coiled coil</keyword>
<keyword evidence="3" id="KW-1185">Reference proteome</keyword>
<accession>A0ABR7J1I8</accession>
<evidence type="ECO:0000313" key="2">
    <source>
        <dbReference type="EMBL" id="MBC5835808.1"/>
    </source>
</evidence>
<evidence type="ECO:0000313" key="3">
    <source>
        <dbReference type="Proteomes" id="UP000605990"/>
    </source>
</evidence>
<proteinExistence type="predicted"/>
<name>A0ABR7J1I8_9FLAO</name>
<protein>
    <recommendedName>
        <fullName evidence="4">DUF4391 family protein</fullName>
    </recommendedName>
</protein>
<evidence type="ECO:0008006" key="4">
    <source>
        <dbReference type="Google" id="ProtNLM"/>
    </source>
</evidence>
<comment type="caution">
    <text evidence="2">The sequence shown here is derived from an EMBL/GenBank/DDBJ whole genome shotgun (WGS) entry which is preliminary data.</text>
</comment>